<evidence type="ECO:0000256" key="7">
    <source>
        <dbReference type="ARBA" id="ARBA00023125"/>
    </source>
</evidence>
<evidence type="ECO:0000256" key="6">
    <source>
        <dbReference type="ARBA" id="ARBA00022932"/>
    </source>
</evidence>
<dbReference type="GeneID" id="119721805"/>
<evidence type="ECO:0000256" key="2">
    <source>
        <dbReference type="ARBA" id="ARBA00012417"/>
    </source>
</evidence>
<evidence type="ECO:0000256" key="8">
    <source>
        <dbReference type="ARBA" id="ARBA00049244"/>
    </source>
</evidence>
<dbReference type="GO" id="GO:0003887">
    <property type="term" value="F:DNA-directed DNA polymerase activity"/>
    <property type="evidence" value="ECO:0007669"/>
    <property type="project" value="UniProtKB-KW"/>
</dbReference>
<evidence type="ECO:0000313" key="11">
    <source>
        <dbReference type="EnsemblMetazoa" id="XP_038047689.1"/>
    </source>
</evidence>
<dbReference type="RefSeq" id="XP_038047689.1">
    <property type="nucleotide sequence ID" value="XM_038191761.1"/>
</dbReference>
<dbReference type="GO" id="GO:0000166">
    <property type="term" value="F:nucleotide binding"/>
    <property type="evidence" value="ECO:0007669"/>
    <property type="project" value="InterPro"/>
</dbReference>
<dbReference type="EC" id="2.7.7.7" evidence="2"/>
<evidence type="ECO:0000313" key="12">
    <source>
        <dbReference type="Proteomes" id="UP000887568"/>
    </source>
</evidence>
<keyword evidence="3" id="KW-0808">Transferase</keyword>
<dbReference type="InterPro" id="IPR036397">
    <property type="entry name" value="RNaseH_sf"/>
</dbReference>
<evidence type="ECO:0000256" key="9">
    <source>
        <dbReference type="SAM" id="MobiDB-lite"/>
    </source>
</evidence>
<dbReference type="AlphaFoldDB" id="A0A913Z7M8"/>
<dbReference type="PANTHER" id="PTHR33568:SF3">
    <property type="entry name" value="DNA-DIRECTED DNA POLYMERASE"/>
    <property type="match status" value="1"/>
</dbReference>
<dbReference type="Pfam" id="PF03175">
    <property type="entry name" value="DNA_pol_B_2"/>
    <property type="match status" value="1"/>
</dbReference>
<keyword evidence="4" id="KW-0548">Nucleotidyltransferase</keyword>
<dbReference type="InterPro" id="IPR004868">
    <property type="entry name" value="DNA-dir_DNA_pol_B_mt/vir"/>
</dbReference>
<keyword evidence="12" id="KW-1185">Reference proteome</keyword>
<evidence type="ECO:0000256" key="3">
    <source>
        <dbReference type="ARBA" id="ARBA00022679"/>
    </source>
</evidence>
<evidence type="ECO:0000256" key="5">
    <source>
        <dbReference type="ARBA" id="ARBA00022705"/>
    </source>
</evidence>
<dbReference type="Gene3D" id="3.30.420.10">
    <property type="entry name" value="Ribonuclease H-like superfamily/Ribonuclease H"/>
    <property type="match status" value="1"/>
</dbReference>
<dbReference type="Gene3D" id="3.40.960.10">
    <property type="entry name" value="VSR Endonuclease"/>
    <property type="match status" value="1"/>
</dbReference>
<dbReference type="PANTHER" id="PTHR33568">
    <property type="entry name" value="DNA POLYMERASE"/>
    <property type="match status" value="1"/>
</dbReference>
<dbReference type="OrthoDB" id="5871067at2759"/>
<feature type="region of interest" description="Disordered" evidence="9">
    <location>
        <begin position="36"/>
        <end position="64"/>
    </location>
</feature>
<dbReference type="Proteomes" id="UP000887568">
    <property type="component" value="Unplaced"/>
</dbReference>
<dbReference type="InterPro" id="IPR012337">
    <property type="entry name" value="RNaseH-like_sf"/>
</dbReference>
<keyword evidence="6" id="KW-0239">DNA-directed DNA polymerase</keyword>
<dbReference type="OMA" id="GEHECAR"/>
<dbReference type="GO" id="GO:0003677">
    <property type="term" value="F:DNA binding"/>
    <property type="evidence" value="ECO:0007669"/>
    <property type="project" value="UniProtKB-KW"/>
</dbReference>
<feature type="domain" description="DNA-directed DNA polymerase family B mitochondria/virus" evidence="10">
    <location>
        <begin position="157"/>
        <end position="393"/>
    </location>
</feature>
<comment type="catalytic activity">
    <reaction evidence="8">
        <text>DNA(n) + a 2'-deoxyribonucleoside 5'-triphosphate = DNA(n+1) + diphosphate</text>
        <dbReference type="Rhea" id="RHEA:22508"/>
        <dbReference type="Rhea" id="RHEA-COMP:17339"/>
        <dbReference type="Rhea" id="RHEA-COMP:17340"/>
        <dbReference type="ChEBI" id="CHEBI:33019"/>
        <dbReference type="ChEBI" id="CHEBI:61560"/>
        <dbReference type="ChEBI" id="CHEBI:173112"/>
        <dbReference type="EC" id="2.7.7.7"/>
    </reaction>
</comment>
<dbReference type="SUPFAM" id="SSF53098">
    <property type="entry name" value="Ribonuclease H-like"/>
    <property type="match status" value="1"/>
</dbReference>
<accession>A0A913Z7M8</accession>
<organism evidence="11 12">
    <name type="scientific">Patiria miniata</name>
    <name type="common">Bat star</name>
    <name type="synonym">Asterina miniata</name>
    <dbReference type="NCBI Taxonomy" id="46514"/>
    <lineage>
        <taxon>Eukaryota</taxon>
        <taxon>Metazoa</taxon>
        <taxon>Echinodermata</taxon>
        <taxon>Eleutherozoa</taxon>
        <taxon>Asterozoa</taxon>
        <taxon>Asteroidea</taxon>
        <taxon>Valvatacea</taxon>
        <taxon>Valvatida</taxon>
        <taxon>Asterinidae</taxon>
        <taxon>Patiria</taxon>
    </lineage>
</organism>
<dbReference type="GO" id="GO:0006260">
    <property type="term" value="P:DNA replication"/>
    <property type="evidence" value="ECO:0007669"/>
    <property type="project" value="UniProtKB-KW"/>
</dbReference>
<dbReference type="EnsemblMetazoa" id="XM_038191761.1">
    <property type="protein sequence ID" value="XP_038047689.1"/>
    <property type="gene ID" value="LOC119721805"/>
</dbReference>
<proteinExistence type="inferred from homology"/>
<keyword evidence="7" id="KW-0238">DNA-binding</keyword>
<comment type="similarity">
    <text evidence="1">Belongs to the DNA polymerase type-B family.</text>
</comment>
<evidence type="ECO:0000256" key="4">
    <source>
        <dbReference type="ARBA" id="ARBA00022695"/>
    </source>
</evidence>
<evidence type="ECO:0000259" key="10">
    <source>
        <dbReference type="Pfam" id="PF03175"/>
    </source>
</evidence>
<evidence type="ECO:0000256" key="1">
    <source>
        <dbReference type="ARBA" id="ARBA00005755"/>
    </source>
</evidence>
<reference evidence="11" key="1">
    <citation type="submission" date="2022-11" db="UniProtKB">
        <authorList>
            <consortium name="EnsemblMetazoa"/>
        </authorList>
    </citation>
    <scope>IDENTIFICATION</scope>
</reference>
<name>A0A913Z7M8_PATMI</name>
<keyword evidence="5" id="KW-0235">DNA replication</keyword>
<protein>
    <recommendedName>
        <fullName evidence="2">DNA-directed DNA polymerase</fullName>
        <ecNumber evidence="2">2.7.7.7</ecNumber>
    </recommendedName>
</protein>
<sequence>MKDKYGEHECARRYCTVCKEMGSIDHECFVKPVTENTRKGRTKRTDTGDQTGENSVSDDDDDEADYDLCDEGDKKGKKKPDVGKYVFFDFECTQDNGVHEPNLCVARVVCVLCASRSEDDPLYISCKHCSQSRQKIFKGDRCKEEFCDWLFGSKDTSNSTALAHNLKAYDGYFLLSYLYENAIIPEVIYTGCKIQAIMLPKYKRKIIDSMNFLPMALSKLPQAFGQKELHKGFFPHFWNTKQNQAYEGPFPDAKYYDPDGMSADKRREFYSWYEKEKGGHFVLQDELLKYCISDVEILSRCCLQFRTLFKKVTSMGEDDEGVDPFESCITIASACNLVYRRNFLIADTIAVLPPNGYDCKEQQSKVALQWLHYVHLTEGTYIQHARNKGEKQIGKYKVDGYDATNRIIYSFNGCYFHGCVSCYPNRKTMNNTLMTPMSELYTRTQERKTFLQSTCTRFVEMWECQWKDMVKTLPEDMKRALQDESITGPRATLNPRDAFYGGRTNATRLFHQTSGEEKIRYCGGSVPEPSYSSDQGLHKAV</sequence>